<dbReference type="PANTHER" id="PTHR46732:SF8">
    <property type="entry name" value="ATP-DEPENDENT PROTEASE LA (LON) DOMAIN PROTEIN"/>
    <property type="match status" value="1"/>
</dbReference>
<dbReference type="InterPro" id="IPR046336">
    <property type="entry name" value="Lon_prtase_N_sf"/>
</dbReference>
<dbReference type="AlphaFoldDB" id="A0A6S6NW72"/>
<dbReference type="GO" id="GO:0008233">
    <property type="term" value="F:peptidase activity"/>
    <property type="evidence" value="ECO:0007669"/>
    <property type="project" value="UniProtKB-KW"/>
</dbReference>
<dbReference type="Proteomes" id="UP000515734">
    <property type="component" value="Chromosome"/>
</dbReference>
<evidence type="ECO:0000259" key="1">
    <source>
        <dbReference type="PROSITE" id="PS51787"/>
    </source>
</evidence>
<dbReference type="EMBL" id="AP023287">
    <property type="protein sequence ID" value="BCI51353.1"/>
    <property type="molecule type" value="Genomic_DNA"/>
</dbReference>
<feature type="domain" description="Lon N-terminal" evidence="1">
    <location>
        <begin position="13"/>
        <end position="212"/>
    </location>
</feature>
<dbReference type="PANTHER" id="PTHR46732">
    <property type="entry name" value="ATP-DEPENDENT PROTEASE LA (LON) DOMAIN PROTEIN"/>
    <property type="match status" value="1"/>
</dbReference>
<name>A0A6S6NW72_9MYCO</name>
<accession>A0A6S6NW72</accession>
<evidence type="ECO:0000313" key="3">
    <source>
        <dbReference type="Proteomes" id="UP000515734"/>
    </source>
</evidence>
<proteinExistence type="predicted"/>
<organism evidence="2 3">
    <name type="scientific">Mycolicibacterium litorale</name>
    <dbReference type="NCBI Taxonomy" id="758802"/>
    <lineage>
        <taxon>Bacteria</taxon>
        <taxon>Bacillati</taxon>
        <taxon>Actinomycetota</taxon>
        <taxon>Actinomycetes</taxon>
        <taxon>Mycobacteriales</taxon>
        <taxon>Mycobacteriaceae</taxon>
        <taxon>Mycolicibacterium</taxon>
    </lineage>
</organism>
<protein>
    <submittedName>
        <fullName evidence="2">ATP-dependent protease</fullName>
    </submittedName>
</protein>
<dbReference type="SUPFAM" id="SSF88697">
    <property type="entry name" value="PUA domain-like"/>
    <property type="match status" value="1"/>
</dbReference>
<dbReference type="InterPro" id="IPR015947">
    <property type="entry name" value="PUA-like_sf"/>
</dbReference>
<keyword evidence="2" id="KW-0378">Hydrolase</keyword>
<dbReference type="InterPro" id="IPR003111">
    <property type="entry name" value="Lon_prtase_N"/>
</dbReference>
<dbReference type="Gene3D" id="2.30.130.40">
    <property type="entry name" value="LON domain-like"/>
    <property type="match status" value="1"/>
</dbReference>
<gene>
    <name evidence="2" type="ORF">NIIDNTM18_06310</name>
</gene>
<sequence>MTILRGRAHIEGVTVTPMFPLEVAMLPGEELPLRIFEPRYVALVQDCLAMPDPAFGVVLIEAGREVGGGDRRSNVGALARIVDHSDLGVGRFRLRCLMGERIRVTQWLEDAPYPRADIEVWEDDGGQPVDSAAVFDVEDRIVALYERIATARGSEFGGRSAVLGPEEPDVVKRLYGLASRVPMGQADKYAVLSAPSLSTRLAALSEAVDTVTAMVEFQLSE</sequence>
<dbReference type="SMART" id="SM00464">
    <property type="entry name" value="LON"/>
    <property type="match status" value="1"/>
</dbReference>
<dbReference type="PROSITE" id="PS51787">
    <property type="entry name" value="LON_N"/>
    <property type="match status" value="1"/>
</dbReference>
<dbReference type="GO" id="GO:0006508">
    <property type="term" value="P:proteolysis"/>
    <property type="evidence" value="ECO:0007669"/>
    <property type="project" value="UniProtKB-KW"/>
</dbReference>
<evidence type="ECO:0000313" key="2">
    <source>
        <dbReference type="EMBL" id="BCI51353.1"/>
    </source>
</evidence>
<dbReference type="Pfam" id="PF02190">
    <property type="entry name" value="LON_substr_bdg"/>
    <property type="match status" value="1"/>
</dbReference>
<reference evidence="2 3" key="1">
    <citation type="submission" date="2020-07" db="EMBL/GenBank/DDBJ databases">
        <title>Complete genome sequence of Mycolicibacterium litorale like strain isolated from cardiac implantable electronic device infection.</title>
        <authorList>
            <person name="Fukano H."/>
            <person name="Miyama H."/>
            <person name="Hoshino Y."/>
        </authorList>
    </citation>
    <scope>NUCLEOTIDE SEQUENCE [LARGE SCALE GENOMIC DNA]</scope>
    <source>
        <strain evidence="2 3">NIIDNTM18</strain>
    </source>
</reference>
<keyword evidence="2" id="KW-0645">Protease</keyword>